<proteinExistence type="predicted"/>
<dbReference type="Proteomes" id="UP001148662">
    <property type="component" value="Unassembled WGS sequence"/>
</dbReference>
<dbReference type="EMBL" id="JANHOG010000132">
    <property type="protein sequence ID" value="KAJ3557777.1"/>
    <property type="molecule type" value="Genomic_DNA"/>
</dbReference>
<accession>A0ACC1TBX7</accession>
<organism evidence="1 2">
    <name type="scientific">Phlebia brevispora</name>
    <dbReference type="NCBI Taxonomy" id="194682"/>
    <lineage>
        <taxon>Eukaryota</taxon>
        <taxon>Fungi</taxon>
        <taxon>Dikarya</taxon>
        <taxon>Basidiomycota</taxon>
        <taxon>Agaricomycotina</taxon>
        <taxon>Agaricomycetes</taxon>
        <taxon>Polyporales</taxon>
        <taxon>Meruliaceae</taxon>
        <taxon>Phlebia</taxon>
    </lineage>
</organism>
<keyword evidence="2" id="KW-1185">Reference proteome</keyword>
<comment type="caution">
    <text evidence="1">The sequence shown here is derived from an EMBL/GenBank/DDBJ whole genome shotgun (WGS) entry which is preliminary data.</text>
</comment>
<gene>
    <name evidence="1" type="ORF">NM688_g1280</name>
</gene>
<sequence>MFSPTSLFPYSPPLSPPQPILHPLPQPPPPSASSSTVTTLSIFHLPITLPITSSITSNISSSSSRSLAWSATTSSSFSKLSLKSSSSSIATMTTVLSTGPHTDMFEHIFRRLEEESAQRAREEEERERLEAEAEGRPTAQEVADEVIPNTNTSTIRASRERRRTSVSISRFGQPVDGPSSDSQPSSTRPSRSSSIVLTRPAFYQLDARYQPETGSADSLASSAIAAVTPVDLQSDLPPTVARA</sequence>
<evidence type="ECO:0000313" key="1">
    <source>
        <dbReference type="EMBL" id="KAJ3557777.1"/>
    </source>
</evidence>
<protein>
    <submittedName>
        <fullName evidence="1">Uncharacterized protein</fullName>
    </submittedName>
</protein>
<evidence type="ECO:0000313" key="2">
    <source>
        <dbReference type="Proteomes" id="UP001148662"/>
    </source>
</evidence>
<name>A0ACC1TBX7_9APHY</name>
<reference evidence="1" key="1">
    <citation type="submission" date="2022-07" db="EMBL/GenBank/DDBJ databases">
        <title>Genome Sequence of Phlebia brevispora.</title>
        <authorList>
            <person name="Buettner E."/>
        </authorList>
    </citation>
    <scope>NUCLEOTIDE SEQUENCE</scope>
    <source>
        <strain evidence="1">MPL23</strain>
    </source>
</reference>